<organism evidence="3 4">
    <name type="scientific">Solanum tuberosum</name>
    <name type="common">Potato</name>
    <dbReference type="NCBI Taxonomy" id="4113"/>
    <lineage>
        <taxon>Eukaryota</taxon>
        <taxon>Viridiplantae</taxon>
        <taxon>Streptophyta</taxon>
        <taxon>Embryophyta</taxon>
        <taxon>Tracheophyta</taxon>
        <taxon>Spermatophyta</taxon>
        <taxon>Magnoliopsida</taxon>
        <taxon>eudicotyledons</taxon>
        <taxon>Gunneridae</taxon>
        <taxon>Pentapetalae</taxon>
        <taxon>asterids</taxon>
        <taxon>lamiids</taxon>
        <taxon>Solanales</taxon>
        <taxon>Solanaceae</taxon>
        <taxon>Solanoideae</taxon>
        <taxon>Solaneae</taxon>
        <taxon>Solanum</taxon>
    </lineage>
</organism>
<evidence type="ECO:0000256" key="2">
    <source>
        <dbReference type="ARBA" id="ARBA00012176"/>
    </source>
</evidence>
<dbReference type="GO" id="GO:0006506">
    <property type="term" value="P:GPI anchor biosynthetic process"/>
    <property type="evidence" value="ECO:0007669"/>
    <property type="project" value="UniProtKB-UniPathway"/>
</dbReference>
<evidence type="ECO:0000313" key="3">
    <source>
        <dbReference type="EnsemblPlants" id="PGSC0003DMT400076108"/>
    </source>
</evidence>
<dbReference type="Gramene" id="PGSC0003DMT400076108">
    <property type="protein sequence ID" value="PGSC0003DMT400076108"/>
    <property type="gene ID" value="PGSC0003DMG403029595"/>
</dbReference>
<dbReference type="PaxDb" id="4113-PGSC0003DMT400076108"/>
<dbReference type="AlphaFoldDB" id="M1CW73"/>
<dbReference type="UniPathway" id="UPA00196"/>
<dbReference type="Proteomes" id="UP000011115">
    <property type="component" value="Unassembled WGS sequence"/>
</dbReference>
<accession>M1CW73</accession>
<dbReference type="eggNOG" id="KOG3332">
    <property type="taxonomic scope" value="Eukaryota"/>
</dbReference>
<reference evidence="4" key="1">
    <citation type="journal article" date="2011" name="Nature">
        <title>Genome sequence and analysis of the tuber crop potato.</title>
        <authorList>
            <consortium name="The Potato Genome Sequencing Consortium"/>
        </authorList>
    </citation>
    <scope>NUCLEOTIDE SEQUENCE [LARGE SCALE GENOMIC DNA]</scope>
    <source>
        <strain evidence="4">cv. DM1-3 516 R44</strain>
    </source>
</reference>
<dbReference type="GO" id="GO:0005783">
    <property type="term" value="C:endoplasmic reticulum"/>
    <property type="evidence" value="ECO:0000318"/>
    <property type="project" value="GO_Central"/>
</dbReference>
<keyword evidence="4" id="KW-1185">Reference proteome</keyword>
<dbReference type="OrthoDB" id="440160at2759"/>
<dbReference type="GO" id="GO:0016020">
    <property type="term" value="C:membrane"/>
    <property type="evidence" value="ECO:0007669"/>
    <property type="project" value="GOC"/>
</dbReference>
<dbReference type="PANTHER" id="PTHR12993:SF11">
    <property type="entry name" value="N-ACETYLGLUCOSAMINYL-PHOSPHATIDYLINOSITOL DE-N-ACETYLASE"/>
    <property type="match status" value="1"/>
</dbReference>
<protein>
    <recommendedName>
        <fullName evidence="2">N-acetylglucosaminylphosphatidylinositol deacetylase</fullName>
        <ecNumber evidence="2">3.5.1.89</ecNumber>
    </recommendedName>
</protein>
<dbReference type="RefSeq" id="XP_015167720.1">
    <property type="nucleotide sequence ID" value="XM_015312234.1"/>
</dbReference>
<dbReference type="PANTHER" id="PTHR12993">
    <property type="entry name" value="N-ACETYLGLUCOSAMINYL-PHOSPHATIDYLINOSITOL DE-N-ACETYLASE-RELATED"/>
    <property type="match status" value="1"/>
</dbReference>
<dbReference type="Pfam" id="PF02585">
    <property type="entry name" value="PIG-L"/>
    <property type="match status" value="1"/>
</dbReference>
<dbReference type="InParanoid" id="M1CW73"/>
<dbReference type="SUPFAM" id="SSF102588">
    <property type="entry name" value="LmbE-like"/>
    <property type="match status" value="1"/>
</dbReference>
<dbReference type="InterPro" id="IPR024078">
    <property type="entry name" value="LmbE-like_dom_sf"/>
</dbReference>
<dbReference type="GO" id="GO:0000225">
    <property type="term" value="F:N-acetylglucosaminylphosphatidylinositol deacetylase activity"/>
    <property type="evidence" value="ECO:0000318"/>
    <property type="project" value="GO_Central"/>
</dbReference>
<gene>
    <name evidence="3" type="primary">LOC102587734</name>
</gene>
<dbReference type="GeneID" id="102587734"/>
<evidence type="ECO:0000256" key="1">
    <source>
        <dbReference type="ARBA" id="ARBA00006066"/>
    </source>
</evidence>
<dbReference type="RefSeq" id="XP_015167718.1">
    <property type="nucleotide sequence ID" value="XM_015312232.1"/>
</dbReference>
<dbReference type="EC" id="3.5.1.89" evidence="2"/>
<comment type="similarity">
    <text evidence="1">Belongs to the PIGL family.</text>
</comment>
<dbReference type="OMA" id="QLLWYRY"/>
<dbReference type="ExpressionAtlas" id="M1CW73">
    <property type="expression patterns" value="baseline"/>
</dbReference>
<sequence length="282" mass="32127">MEWLVIIITLVVLWVASLFKILHESLSASQAAVLNDGGVFRKRNVLLVIAHPDDESMFFTPTLNYLSSRGCNLHILCMSTGNADGMGSVRKEELYLASIVLKVPQKQVKVLDHPDLQDGFGKSWNSKLLSKIIKEEIVNCAIDLVITFDNYGVSGHCNHQDVHQGVRKLLQDTSHKEVEAWELVSTNILRKYSGPVDIWLSLLSAKFHLSGVRHCLLNEHPRRSLAAMAQHKSQWVWYVIPLLYYLAYDGTRIKKSEKKKQRKGHFNLSFAFQTFISFFFGE</sequence>
<dbReference type="EnsemblPlants" id="PGSC0003DMT400076108">
    <property type="protein sequence ID" value="PGSC0003DMT400076108"/>
    <property type="gene ID" value="PGSC0003DMG403029595"/>
</dbReference>
<dbReference type="InterPro" id="IPR003737">
    <property type="entry name" value="GlcNAc_PI_deacetylase-related"/>
</dbReference>
<dbReference type="Gene3D" id="3.40.50.10320">
    <property type="entry name" value="LmbE-like"/>
    <property type="match status" value="1"/>
</dbReference>
<proteinExistence type="inferred from homology"/>
<evidence type="ECO:0000313" key="4">
    <source>
        <dbReference type="Proteomes" id="UP000011115"/>
    </source>
</evidence>
<dbReference type="SMR" id="M1CW73"/>
<reference evidence="3" key="2">
    <citation type="submission" date="2015-06" db="UniProtKB">
        <authorList>
            <consortium name="EnsemblPlants"/>
        </authorList>
    </citation>
    <scope>IDENTIFICATION</scope>
    <source>
        <strain evidence="3">DM1-3 516 R44</strain>
    </source>
</reference>
<name>M1CW73_SOLTU</name>
<dbReference type="FunCoup" id="M1CW73">
    <property type="interactions" value="3257"/>
</dbReference>
<dbReference type="STRING" id="4113.M1CW73"/>